<dbReference type="EMBL" id="CAJVPZ010090132">
    <property type="protein sequence ID" value="CAG8814649.1"/>
    <property type="molecule type" value="Genomic_DNA"/>
</dbReference>
<feature type="non-terminal residue" evidence="2">
    <location>
        <position position="110"/>
    </location>
</feature>
<evidence type="ECO:0000256" key="1">
    <source>
        <dbReference type="SAM" id="MobiDB-lite"/>
    </source>
</evidence>
<evidence type="ECO:0000313" key="2">
    <source>
        <dbReference type="EMBL" id="CAG8814649.1"/>
    </source>
</evidence>
<evidence type="ECO:0000313" key="3">
    <source>
        <dbReference type="Proteomes" id="UP000789396"/>
    </source>
</evidence>
<keyword evidence="3" id="KW-1185">Reference proteome</keyword>
<organism evidence="2 3">
    <name type="scientific">Racocetra fulgida</name>
    <dbReference type="NCBI Taxonomy" id="60492"/>
    <lineage>
        <taxon>Eukaryota</taxon>
        <taxon>Fungi</taxon>
        <taxon>Fungi incertae sedis</taxon>
        <taxon>Mucoromycota</taxon>
        <taxon>Glomeromycotina</taxon>
        <taxon>Glomeromycetes</taxon>
        <taxon>Diversisporales</taxon>
        <taxon>Gigasporaceae</taxon>
        <taxon>Racocetra</taxon>
    </lineage>
</organism>
<feature type="compositionally biased region" description="Acidic residues" evidence="1">
    <location>
        <begin position="1"/>
        <end position="18"/>
    </location>
</feature>
<dbReference type="AlphaFoldDB" id="A0A9N9PEX2"/>
<gene>
    <name evidence="2" type="ORF">RFULGI_LOCUS19123</name>
</gene>
<proteinExistence type="predicted"/>
<comment type="caution">
    <text evidence="2">The sequence shown here is derived from an EMBL/GenBank/DDBJ whole genome shotgun (WGS) entry which is preliminary data.</text>
</comment>
<protein>
    <submittedName>
        <fullName evidence="2">15343_t:CDS:1</fullName>
    </submittedName>
</protein>
<dbReference type="OrthoDB" id="10374981at2759"/>
<feature type="non-terminal residue" evidence="2">
    <location>
        <position position="1"/>
    </location>
</feature>
<feature type="region of interest" description="Disordered" evidence="1">
    <location>
        <begin position="1"/>
        <end position="22"/>
    </location>
</feature>
<dbReference type="Proteomes" id="UP000789396">
    <property type="component" value="Unassembled WGS sequence"/>
</dbReference>
<accession>A0A9N9PEX2</accession>
<sequence length="110" mass="12975">PNIIEQEQETDSENEFQDSADPTKNNLEKVLSLWESMLENEKLYDWDEEITDSLLNAELSSDILLAHEHPQRNKRAKWILGELFVNKLDPPSYINELYLLLLDLNYKKDL</sequence>
<name>A0A9N9PEX2_9GLOM</name>
<reference evidence="2" key="1">
    <citation type="submission" date="2021-06" db="EMBL/GenBank/DDBJ databases">
        <authorList>
            <person name="Kallberg Y."/>
            <person name="Tangrot J."/>
            <person name="Rosling A."/>
        </authorList>
    </citation>
    <scope>NUCLEOTIDE SEQUENCE</scope>
    <source>
        <strain evidence="2">IN212</strain>
    </source>
</reference>